<keyword evidence="2" id="KW-1185">Reference proteome</keyword>
<comment type="caution">
    <text evidence="1">The sequence shown here is derived from an EMBL/GenBank/DDBJ whole genome shotgun (WGS) entry which is preliminary data.</text>
</comment>
<gene>
    <name evidence="1" type="ORF">CEXT_30451</name>
</gene>
<protein>
    <submittedName>
        <fullName evidence="1">Uncharacterized protein</fullName>
    </submittedName>
</protein>
<evidence type="ECO:0000313" key="2">
    <source>
        <dbReference type="Proteomes" id="UP001054945"/>
    </source>
</evidence>
<evidence type="ECO:0000313" key="1">
    <source>
        <dbReference type="EMBL" id="GIY11007.1"/>
    </source>
</evidence>
<dbReference type="EMBL" id="BPLR01006592">
    <property type="protein sequence ID" value="GIY11007.1"/>
    <property type="molecule type" value="Genomic_DNA"/>
</dbReference>
<dbReference type="AlphaFoldDB" id="A0AAV4QSB1"/>
<accession>A0AAV4QSB1</accession>
<proteinExistence type="predicted"/>
<organism evidence="1 2">
    <name type="scientific">Caerostris extrusa</name>
    <name type="common">Bark spider</name>
    <name type="synonym">Caerostris bankana</name>
    <dbReference type="NCBI Taxonomy" id="172846"/>
    <lineage>
        <taxon>Eukaryota</taxon>
        <taxon>Metazoa</taxon>
        <taxon>Ecdysozoa</taxon>
        <taxon>Arthropoda</taxon>
        <taxon>Chelicerata</taxon>
        <taxon>Arachnida</taxon>
        <taxon>Araneae</taxon>
        <taxon>Araneomorphae</taxon>
        <taxon>Entelegynae</taxon>
        <taxon>Araneoidea</taxon>
        <taxon>Araneidae</taxon>
        <taxon>Caerostris</taxon>
    </lineage>
</organism>
<reference evidence="1 2" key="1">
    <citation type="submission" date="2021-06" db="EMBL/GenBank/DDBJ databases">
        <title>Caerostris extrusa draft genome.</title>
        <authorList>
            <person name="Kono N."/>
            <person name="Arakawa K."/>
        </authorList>
    </citation>
    <scope>NUCLEOTIDE SEQUENCE [LARGE SCALE GENOMIC DNA]</scope>
</reference>
<name>A0AAV4QSB1_CAEEX</name>
<dbReference type="Proteomes" id="UP001054945">
    <property type="component" value="Unassembled WGS sequence"/>
</dbReference>
<sequence>MQYKRRPRHRPSFIAGQWGDGSAHLDGGEAFRRKHAVFLGLLFESNHVFCLADAFCRIGIAPKLTSLDIIEMPENSCQLRRSRSSVLKKALKGNLPMAIFLQSKQMIQIFKIDNRLAKDLGNRMDETEFQSANCATFDIYSEKCGFILS</sequence>